<proteinExistence type="predicted"/>
<protein>
    <submittedName>
        <fullName evidence="2">Uncharacterized protein</fullName>
    </submittedName>
</protein>
<comment type="caution">
    <text evidence="2">The sequence shown here is derived from an EMBL/GenBank/DDBJ whole genome shotgun (WGS) entry which is preliminary data.</text>
</comment>
<name>S0G3G4_9BACT</name>
<accession>S0G3G4</accession>
<sequence length="57" mass="5952">MTTTSPVRLATQNDSFFTTGAGLMPDCQSWAVTGTAPASTAARHISTAARPEKPKKS</sequence>
<feature type="region of interest" description="Disordered" evidence="1">
    <location>
        <begin position="36"/>
        <end position="57"/>
    </location>
</feature>
<organism evidence="2 3">
    <name type="scientific">Desulfotignum phosphitoxidans DSM 13687</name>
    <dbReference type="NCBI Taxonomy" id="1286635"/>
    <lineage>
        <taxon>Bacteria</taxon>
        <taxon>Pseudomonadati</taxon>
        <taxon>Thermodesulfobacteriota</taxon>
        <taxon>Desulfobacteria</taxon>
        <taxon>Desulfobacterales</taxon>
        <taxon>Desulfobacteraceae</taxon>
        <taxon>Desulfotignum</taxon>
    </lineage>
</organism>
<keyword evidence="3" id="KW-1185">Reference proteome</keyword>
<gene>
    <name evidence="2" type="ORF">Dpo_8c00080</name>
</gene>
<dbReference type="EMBL" id="APJX01000008">
    <property type="protein sequence ID" value="EMS78341.1"/>
    <property type="molecule type" value="Genomic_DNA"/>
</dbReference>
<evidence type="ECO:0000313" key="2">
    <source>
        <dbReference type="EMBL" id="EMS78341.1"/>
    </source>
</evidence>
<evidence type="ECO:0000313" key="3">
    <source>
        <dbReference type="Proteomes" id="UP000014216"/>
    </source>
</evidence>
<dbReference type="AlphaFoldDB" id="S0G3G4"/>
<evidence type="ECO:0000256" key="1">
    <source>
        <dbReference type="SAM" id="MobiDB-lite"/>
    </source>
</evidence>
<reference evidence="2 3" key="1">
    <citation type="journal article" date="2013" name="Genome Announc.">
        <title>Draft Genome Sequence of Desulfotignum phosphitoxidans DSM 13687 Strain FiPS-3.</title>
        <authorList>
            <person name="Poehlein A."/>
            <person name="Daniel R."/>
            <person name="Simeonova D.D."/>
        </authorList>
    </citation>
    <scope>NUCLEOTIDE SEQUENCE [LARGE SCALE GENOMIC DNA]</scope>
    <source>
        <strain evidence="2 3">DSM 13687</strain>
    </source>
</reference>
<dbReference type="Proteomes" id="UP000014216">
    <property type="component" value="Unassembled WGS sequence"/>
</dbReference>